<dbReference type="RefSeq" id="WP_123869139.1">
    <property type="nucleotide sequence ID" value="NZ_CP033932.1"/>
</dbReference>
<keyword evidence="5" id="KW-0902">Two-component regulatory system</keyword>
<dbReference type="KEGG" id="cben:EG339_05055"/>
<feature type="repeat" description="TPR" evidence="6">
    <location>
        <begin position="149"/>
        <end position="182"/>
    </location>
</feature>
<dbReference type="InterPro" id="IPR003594">
    <property type="entry name" value="HATPase_dom"/>
</dbReference>
<keyword evidence="8" id="KW-0067">ATP-binding</keyword>
<dbReference type="GO" id="GO:0000160">
    <property type="term" value="P:phosphorelay signal transduction system"/>
    <property type="evidence" value="ECO:0007669"/>
    <property type="project" value="UniProtKB-KW"/>
</dbReference>
<comment type="catalytic activity">
    <reaction evidence="1">
        <text>ATP + protein L-histidine = ADP + protein N-phospho-L-histidine.</text>
        <dbReference type="EC" id="2.7.13.3"/>
    </reaction>
</comment>
<dbReference type="PANTHER" id="PTHR24421">
    <property type="entry name" value="NITRATE/NITRITE SENSOR PROTEIN NARX-RELATED"/>
    <property type="match status" value="1"/>
</dbReference>
<keyword evidence="3" id="KW-0808">Transferase</keyword>
<dbReference type="AlphaFoldDB" id="A0A3G6T809"/>
<evidence type="ECO:0000256" key="3">
    <source>
        <dbReference type="ARBA" id="ARBA00022679"/>
    </source>
</evidence>
<evidence type="ECO:0000313" key="8">
    <source>
        <dbReference type="EMBL" id="AZB24029.1"/>
    </source>
</evidence>
<dbReference type="InterPro" id="IPR011990">
    <property type="entry name" value="TPR-like_helical_dom_sf"/>
</dbReference>
<evidence type="ECO:0000256" key="5">
    <source>
        <dbReference type="ARBA" id="ARBA00023012"/>
    </source>
</evidence>
<evidence type="ECO:0000256" key="6">
    <source>
        <dbReference type="PROSITE-ProRule" id="PRU00339"/>
    </source>
</evidence>
<dbReference type="SUPFAM" id="SSF48452">
    <property type="entry name" value="TPR-like"/>
    <property type="match status" value="1"/>
</dbReference>
<keyword evidence="4" id="KW-0418">Kinase</keyword>
<dbReference type="EC" id="2.7.13.3" evidence="2"/>
<dbReference type="Gene3D" id="1.25.40.10">
    <property type="entry name" value="Tetratricopeptide repeat domain"/>
    <property type="match status" value="1"/>
</dbReference>
<sequence>MKNSIYLLLVLIVAIVSCKKENSSENSNINFKKATGHRDSKSSDSAFYYFNLAKNDYLTIHDSIGAARSLANMAIIQTEKGDFFGGIETSLESNKAIKSNSDSLSKKILAANYNNMAIASNYLKNYENAFNYYLQALKYINPKDTASKYIYYNNIGDVLITLGQYKRAESYLNKAIKTKDKDTYARVLNNLAKAKYIGNKDYNPLPELFKALEIRKINNDKKGQNSSFETLSSYYLNKDPNTSLLFAKKMLAIAEEDNSPDDQILALERIITLEPRNYLENFKKLKYINDSLQTARNQAKNQFAIIRFDVEKLKMENTKKEIDLLQRNIGIATLSLSLIGGIFWYKRRKKRLQQEKELEVKNTQLKMSKKVHDVVANGIYQVMTKIENQENFDKDKALDELEFVYEKSRDISYEKEDTSNTAEFAEKIFTLIDSFKSDHVKPFLTGNSQNIWDGVNETNQNEIFQVIRELLVNMKKHSQASFVAFKFEKNHNLVHIQYKDNGIGIPGEIIKGNGLTNTVSRIEKIKGTIIFDNTTETGLKINISFPTS</sequence>
<dbReference type="EMBL" id="CP033932">
    <property type="protein sequence ID" value="AZB24029.1"/>
    <property type="molecule type" value="Genomic_DNA"/>
</dbReference>
<dbReference type="InterPro" id="IPR019734">
    <property type="entry name" value="TPR_rpt"/>
</dbReference>
<feature type="domain" description="Histidine kinase/HSP90-like ATPase" evidence="7">
    <location>
        <begin position="459"/>
        <end position="546"/>
    </location>
</feature>
<dbReference type="PROSITE" id="PS51257">
    <property type="entry name" value="PROKAR_LIPOPROTEIN"/>
    <property type="match status" value="1"/>
</dbReference>
<dbReference type="GeneID" id="99064175"/>
<dbReference type="InterPro" id="IPR036890">
    <property type="entry name" value="HATPase_C_sf"/>
</dbReference>
<dbReference type="SUPFAM" id="SSF55874">
    <property type="entry name" value="ATPase domain of HSP90 chaperone/DNA topoisomerase II/histidine kinase"/>
    <property type="match status" value="1"/>
</dbReference>
<dbReference type="PROSITE" id="PS50005">
    <property type="entry name" value="TPR"/>
    <property type="match status" value="1"/>
</dbReference>
<proteinExistence type="predicted"/>
<evidence type="ECO:0000313" key="9">
    <source>
        <dbReference type="Proteomes" id="UP000271193"/>
    </source>
</evidence>
<evidence type="ECO:0000256" key="1">
    <source>
        <dbReference type="ARBA" id="ARBA00000085"/>
    </source>
</evidence>
<evidence type="ECO:0000256" key="4">
    <source>
        <dbReference type="ARBA" id="ARBA00022777"/>
    </source>
</evidence>
<organism evidence="8 9">
    <name type="scientific">Chryseobacterium bernardetii</name>
    <dbReference type="NCBI Taxonomy" id="1241978"/>
    <lineage>
        <taxon>Bacteria</taxon>
        <taxon>Pseudomonadati</taxon>
        <taxon>Bacteroidota</taxon>
        <taxon>Flavobacteriia</taxon>
        <taxon>Flavobacteriales</taxon>
        <taxon>Weeksellaceae</taxon>
        <taxon>Chryseobacterium group</taxon>
        <taxon>Chryseobacterium</taxon>
    </lineage>
</organism>
<protein>
    <recommendedName>
        <fullName evidence="2">histidine kinase</fullName>
        <ecNumber evidence="2">2.7.13.3</ecNumber>
    </recommendedName>
</protein>
<dbReference type="Pfam" id="PF02518">
    <property type="entry name" value="HATPase_c"/>
    <property type="match status" value="1"/>
</dbReference>
<evidence type="ECO:0000259" key="7">
    <source>
        <dbReference type="Pfam" id="PF02518"/>
    </source>
</evidence>
<keyword evidence="8" id="KW-0547">Nucleotide-binding</keyword>
<dbReference type="Pfam" id="PF13424">
    <property type="entry name" value="TPR_12"/>
    <property type="match status" value="1"/>
</dbReference>
<dbReference type="Proteomes" id="UP000271193">
    <property type="component" value="Chromosome"/>
</dbReference>
<evidence type="ECO:0000256" key="2">
    <source>
        <dbReference type="ARBA" id="ARBA00012438"/>
    </source>
</evidence>
<dbReference type="PANTHER" id="PTHR24421:SF10">
    <property type="entry name" value="NITRATE_NITRITE SENSOR PROTEIN NARQ"/>
    <property type="match status" value="1"/>
</dbReference>
<reference evidence="9" key="1">
    <citation type="submission" date="2018-11" db="EMBL/GenBank/DDBJ databases">
        <title>Proposal to divide the Flavobacteriaceae and reorganize its genera based on Amino Acid Identity values calculated from whole genome sequences.</title>
        <authorList>
            <person name="Nicholson A.C."/>
            <person name="Gulvik C.A."/>
            <person name="Whitney A.M."/>
            <person name="Humrighouse B.W."/>
            <person name="Bell M."/>
            <person name="Holmes B."/>
            <person name="Steigerwalt A.G."/>
            <person name="Villarma A."/>
            <person name="Sheth M."/>
            <person name="Batra D."/>
            <person name="Pryor J."/>
            <person name="Bernardet J.-F."/>
            <person name="Hugo C."/>
            <person name="Kampfer P."/>
            <person name="Newman J."/>
            <person name="McQuiston J.R."/>
        </authorList>
    </citation>
    <scope>NUCLEOTIDE SEQUENCE [LARGE SCALE GENOMIC DNA]</scope>
    <source>
        <strain evidence="9">G0229</strain>
    </source>
</reference>
<accession>A0A3G6T809</accession>
<keyword evidence="6" id="KW-0802">TPR repeat</keyword>
<name>A0A3G6T809_9FLAO</name>
<gene>
    <name evidence="8" type="ORF">EG339_05055</name>
</gene>
<dbReference type="Gene3D" id="3.30.565.10">
    <property type="entry name" value="Histidine kinase-like ATPase, C-terminal domain"/>
    <property type="match status" value="1"/>
</dbReference>
<dbReference type="InterPro" id="IPR050482">
    <property type="entry name" value="Sensor_HK_TwoCompSys"/>
</dbReference>
<keyword evidence="9" id="KW-1185">Reference proteome</keyword>
<dbReference type="GO" id="GO:0004673">
    <property type="term" value="F:protein histidine kinase activity"/>
    <property type="evidence" value="ECO:0007669"/>
    <property type="project" value="UniProtKB-EC"/>
</dbReference>
<dbReference type="SMART" id="SM00028">
    <property type="entry name" value="TPR"/>
    <property type="match status" value="2"/>
</dbReference>
<dbReference type="GO" id="GO:0005524">
    <property type="term" value="F:ATP binding"/>
    <property type="evidence" value="ECO:0007669"/>
    <property type="project" value="UniProtKB-KW"/>
</dbReference>